<keyword evidence="15" id="KW-1185">Reference proteome</keyword>
<dbReference type="Gene3D" id="3.40.50.11660">
    <property type="entry name" value="Glycosyl transferase family 10, C-terminal domain"/>
    <property type="match status" value="1"/>
</dbReference>
<dbReference type="OrthoDB" id="427096at2759"/>
<feature type="domain" description="Fucosyltransferase C-terminal" evidence="13">
    <location>
        <begin position="35"/>
        <end position="204"/>
    </location>
</feature>
<evidence type="ECO:0000256" key="6">
    <source>
        <dbReference type="ARBA" id="ARBA00022692"/>
    </source>
</evidence>
<evidence type="ECO:0000259" key="13">
    <source>
        <dbReference type="Pfam" id="PF00852"/>
    </source>
</evidence>
<evidence type="ECO:0000256" key="12">
    <source>
        <dbReference type="RuleBase" id="RU003832"/>
    </source>
</evidence>
<evidence type="ECO:0000313" key="15">
    <source>
        <dbReference type="Proteomes" id="UP000270296"/>
    </source>
</evidence>
<evidence type="ECO:0000256" key="1">
    <source>
        <dbReference type="ARBA" id="ARBA00004447"/>
    </source>
</evidence>
<dbReference type="GO" id="GO:0032580">
    <property type="term" value="C:Golgi cisterna membrane"/>
    <property type="evidence" value="ECO:0007669"/>
    <property type="project" value="UniProtKB-SubCell"/>
</dbReference>
<sequence>MTYRRDSTFYCPYGQLVQRDNGTDLPEILKLRLLRRPKLVSWVVSKCNTHSGRERYVKELSKYLQIDIYGKCGRLILKRSRSWEIRYLGAKYKFRITFENSVCEDYFTERFFDSLLSYTVPIVLRRTDYEKIAPGSSFIAIDDFRNVRQLAEYIRYLDLHDEEYLRYFEWQKTKAVEMRNICFCDLCAALHEKKKIVETGSELQHFHAWWHIGNKCIPKFVSSYM</sequence>
<evidence type="ECO:0000256" key="11">
    <source>
        <dbReference type="ARBA" id="ARBA00023180"/>
    </source>
</evidence>
<dbReference type="Proteomes" id="UP000270296">
    <property type="component" value="Unassembled WGS sequence"/>
</dbReference>
<reference evidence="16" key="1">
    <citation type="submission" date="2016-06" db="UniProtKB">
        <authorList>
            <consortium name="WormBaseParasite"/>
        </authorList>
    </citation>
    <scope>IDENTIFICATION</scope>
</reference>
<evidence type="ECO:0000256" key="4">
    <source>
        <dbReference type="ARBA" id="ARBA00022676"/>
    </source>
</evidence>
<comment type="similarity">
    <text evidence="3 12">Belongs to the glycosyltransferase 10 family.</text>
</comment>
<evidence type="ECO:0000313" key="16">
    <source>
        <dbReference type="WBParaSite" id="SBAD_0000921001-mRNA-1"/>
    </source>
</evidence>
<evidence type="ECO:0000313" key="14">
    <source>
        <dbReference type="EMBL" id="VDP19940.1"/>
    </source>
</evidence>
<keyword evidence="9 12" id="KW-0333">Golgi apparatus</keyword>
<dbReference type="PANTHER" id="PTHR48438">
    <property type="entry name" value="ALPHA-(1,3)-FUCOSYLTRANSFERASE C-RELATED"/>
    <property type="match status" value="1"/>
</dbReference>
<comment type="pathway">
    <text evidence="2">Protein modification; protein glycosylation.</text>
</comment>
<comment type="subcellular location">
    <subcellularLocation>
        <location evidence="1 12">Golgi apparatus</location>
        <location evidence="1 12">Golgi stack membrane</location>
        <topology evidence="1 12">Single-pass type II membrane protein</topology>
    </subcellularLocation>
</comment>
<keyword evidence="8" id="KW-1133">Transmembrane helix</keyword>
<proteinExistence type="inferred from homology"/>
<evidence type="ECO:0000256" key="10">
    <source>
        <dbReference type="ARBA" id="ARBA00023136"/>
    </source>
</evidence>
<keyword evidence="6 12" id="KW-0812">Transmembrane</keyword>
<dbReference type="EMBL" id="UZAM01012082">
    <property type="protein sequence ID" value="VDP19940.1"/>
    <property type="molecule type" value="Genomic_DNA"/>
</dbReference>
<dbReference type="PANTHER" id="PTHR48438:SF1">
    <property type="entry name" value="ALPHA-(1,3)-FUCOSYLTRANSFERASE C-RELATED"/>
    <property type="match status" value="1"/>
</dbReference>
<reference evidence="14 15" key="2">
    <citation type="submission" date="2018-11" db="EMBL/GenBank/DDBJ databases">
        <authorList>
            <consortium name="Pathogen Informatics"/>
        </authorList>
    </citation>
    <scope>NUCLEOTIDE SEQUENCE [LARGE SCALE GENOMIC DNA]</scope>
</reference>
<dbReference type="WBParaSite" id="SBAD_0000921001-mRNA-1">
    <property type="protein sequence ID" value="SBAD_0000921001-mRNA-1"/>
    <property type="gene ID" value="SBAD_0000921001"/>
</dbReference>
<dbReference type="AlphaFoldDB" id="A0A183IZ41"/>
<dbReference type="InterPro" id="IPR038577">
    <property type="entry name" value="GT10-like_C_sf"/>
</dbReference>
<keyword evidence="4 12" id="KW-0328">Glycosyltransferase</keyword>
<evidence type="ECO:0000256" key="7">
    <source>
        <dbReference type="ARBA" id="ARBA00022968"/>
    </source>
</evidence>
<keyword evidence="5 12" id="KW-0808">Transferase</keyword>
<dbReference type="InterPro" id="IPR001503">
    <property type="entry name" value="Glyco_trans_10"/>
</dbReference>
<evidence type="ECO:0000256" key="2">
    <source>
        <dbReference type="ARBA" id="ARBA00004922"/>
    </source>
</evidence>
<dbReference type="FunFam" id="3.40.50.11660:FF:000002">
    <property type="entry name" value="Alpha-(1,3)-fucosyltransferase"/>
    <property type="match status" value="1"/>
</dbReference>
<gene>
    <name evidence="14" type="ORF">SBAD_LOCUS8889</name>
</gene>
<evidence type="ECO:0000256" key="3">
    <source>
        <dbReference type="ARBA" id="ARBA00008919"/>
    </source>
</evidence>
<evidence type="ECO:0000256" key="9">
    <source>
        <dbReference type="ARBA" id="ARBA00023034"/>
    </source>
</evidence>
<dbReference type="InterPro" id="IPR055270">
    <property type="entry name" value="Glyco_tran_10_C"/>
</dbReference>
<evidence type="ECO:0000256" key="5">
    <source>
        <dbReference type="ARBA" id="ARBA00022679"/>
    </source>
</evidence>
<dbReference type="GO" id="GO:0008417">
    <property type="term" value="F:fucosyltransferase activity"/>
    <property type="evidence" value="ECO:0007669"/>
    <property type="project" value="InterPro"/>
</dbReference>
<name>A0A183IZ41_9BILA</name>
<accession>A0A183IZ41</accession>
<evidence type="ECO:0000256" key="8">
    <source>
        <dbReference type="ARBA" id="ARBA00022989"/>
    </source>
</evidence>
<organism evidence="16">
    <name type="scientific">Soboliphyme baturini</name>
    <dbReference type="NCBI Taxonomy" id="241478"/>
    <lineage>
        <taxon>Eukaryota</taxon>
        <taxon>Metazoa</taxon>
        <taxon>Ecdysozoa</taxon>
        <taxon>Nematoda</taxon>
        <taxon>Enoplea</taxon>
        <taxon>Dorylaimia</taxon>
        <taxon>Dioctophymatida</taxon>
        <taxon>Dioctophymatoidea</taxon>
        <taxon>Soboliphymatidae</taxon>
        <taxon>Soboliphyme</taxon>
    </lineage>
</organism>
<dbReference type="Pfam" id="PF00852">
    <property type="entry name" value="Glyco_transf_10"/>
    <property type="match status" value="1"/>
</dbReference>
<protein>
    <recommendedName>
        <fullName evidence="12">Fucosyltransferase</fullName>
        <ecNumber evidence="12">2.4.1.-</ecNumber>
    </recommendedName>
</protein>
<dbReference type="UniPathway" id="UPA00378"/>
<dbReference type="EC" id="2.4.1.-" evidence="12"/>
<keyword evidence="10" id="KW-0472">Membrane</keyword>
<dbReference type="SUPFAM" id="SSF53756">
    <property type="entry name" value="UDP-Glycosyltransferase/glycogen phosphorylase"/>
    <property type="match status" value="1"/>
</dbReference>
<keyword evidence="7" id="KW-0735">Signal-anchor</keyword>
<keyword evidence="11" id="KW-0325">Glycoprotein</keyword>